<dbReference type="AlphaFoldDB" id="A0A7V4N3E5"/>
<proteinExistence type="predicted"/>
<name>A0A7V4N3E5_9BACT</name>
<accession>A0A7V4N3E5</accession>
<reference evidence="1" key="1">
    <citation type="journal article" date="2020" name="mSystems">
        <title>Genome- and Community-Level Interaction Insights into Carbon Utilization and Element Cycling Functions of Hydrothermarchaeota in Hydrothermal Sediment.</title>
        <authorList>
            <person name="Zhou Z."/>
            <person name="Liu Y."/>
            <person name="Xu W."/>
            <person name="Pan J."/>
            <person name="Luo Z.H."/>
            <person name="Li M."/>
        </authorList>
    </citation>
    <scope>NUCLEOTIDE SEQUENCE [LARGE SCALE GENOMIC DNA]</scope>
    <source>
        <strain evidence="1">SpSt-711</strain>
    </source>
</reference>
<organism evidence="1">
    <name type="scientific">Thermodesulfobacterium geofontis</name>
    <dbReference type="NCBI Taxonomy" id="1295609"/>
    <lineage>
        <taxon>Bacteria</taxon>
        <taxon>Pseudomonadati</taxon>
        <taxon>Thermodesulfobacteriota</taxon>
        <taxon>Thermodesulfobacteria</taxon>
        <taxon>Thermodesulfobacteriales</taxon>
        <taxon>Thermodesulfobacteriaceae</taxon>
        <taxon>Thermodesulfobacterium</taxon>
    </lineage>
</organism>
<evidence type="ECO:0000313" key="1">
    <source>
        <dbReference type="EMBL" id="HGU15719.1"/>
    </source>
</evidence>
<dbReference type="EMBL" id="DTEI01000063">
    <property type="protein sequence ID" value="HGU15719.1"/>
    <property type="molecule type" value="Genomic_DNA"/>
</dbReference>
<gene>
    <name evidence="1" type="ORF">ENU91_03575</name>
</gene>
<comment type="caution">
    <text evidence="1">The sequence shown here is derived from an EMBL/GenBank/DDBJ whole genome shotgun (WGS) entry which is preliminary data.</text>
</comment>
<protein>
    <submittedName>
        <fullName evidence="1">Uncharacterized protein</fullName>
    </submittedName>
</protein>
<sequence length="92" mass="11304">MQCERLKNLIRDWYQEVRNFTLSPVKMMELINKHIKACEICQKDEDLSLELDQLREIIRVPYTFPLTEESKLELEEEYLYEEELTEEPEEEY</sequence>